<name>A0AAW2RMQ9_9LAMI</name>
<organism evidence="2">
    <name type="scientific">Sesamum angustifolium</name>
    <dbReference type="NCBI Taxonomy" id="2727405"/>
    <lineage>
        <taxon>Eukaryota</taxon>
        <taxon>Viridiplantae</taxon>
        <taxon>Streptophyta</taxon>
        <taxon>Embryophyta</taxon>
        <taxon>Tracheophyta</taxon>
        <taxon>Spermatophyta</taxon>
        <taxon>Magnoliopsida</taxon>
        <taxon>eudicotyledons</taxon>
        <taxon>Gunneridae</taxon>
        <taxon>Pentapetalae</taxon>
        <taxon>asterids</taxon>
        <taxon>lamiids</taxon>
        <taxon>Lamiales</taxon>
        <taxon>Pedaliaceae</taxon>
        <taxon>Sesamum</taxon>
    </lineage>
</organism>
<protein>
    <submittedName>
        <fullName evidence="2">Uncharacterized protein</fullName>
    </submittedName>
</protein>
<reference evidence="2" key="2">
    <citation type="journal article" date="2024" name="Plant">
        <title>Genomic evolution and insights into agronomic trait innovations of Sesamum species.</title>
        <authorList>
            <person name="Miao H."/>
            <person name="Wang L."/>
            <person name="Qu L."/>
            <person name="Liu H."/>
            <person name="Sun Y."/>
            <person name="Le M."/>
            <person name="Wang Q."/>
            <person name="Wei S."/>
            <person name="Zheng Y."/>
            <person name="Lin W."/>
            <person name="Duan Y."/>
            <person name="Cao H."/>
            <person name="Xiong S."/>
            <person name="Wang X."/>
            <person name="Wei L."/>
            <person name="Li C."/>
            <person name="Ma Q."/>
            <person name="Ju M."/>
            <person name="Zhao R."/>
            <person name="Li G."/>
            <person name="Mu C."/>
            <person name="Tian Q."/>
            <person name="Mei H."/>
            <person name="Zhang T."/>
            <person name="Gao T."/>
            <person name="Zhang H."/>
        </authorList>
    </citation>
    <scope>NUCLEOTIDE SEQUENCE</scope>
    <source>
        <strain evidence="2">G01</strain>
    </source>
</reference>
<reference evidence="2" key="1">
    <citation type="submission" date="2020-06" db="EMBL/GenBank/DDBJ databases">
        <authorList>
            <person name="Li T."/>
            <person name="Hu X."/>
            <person name="Zhang T."/>
            <person name="Song X."/>
            <person name="Zhang H."/>
            <person name="Dai N."/>
            <person name="Sheng W."/>
            <person name="Hou X."/>
            <person name="Wei L."/>
        </authorList>
    </citation>
    <scope>NUCLEOTIDE SEQUENCE</scope>
    <source>
        <strain evidence="2">G01</strain>
        <tissue evidence="2">Leaf</tissue>
    </source>
</reference>
<evidence type="ECO:0000256" key="1">
    <source>
        <dbReference type="SAM" id="MobiDB-lite"/>
    </source>
</evidence>
<comment type="caution">
    <text evidence="2">The sequence shown here is derived from an EMBL/GenBank/DDBJ whole genome shotgun (WGS) entry which is preliminary data.</text>
</comment>
<feature type="region of interest" description="Disordered" evidence="1">
    <location>
        <begin position="1"/>
        <end position="30"/>
    </location>
</feature>
<accession>A0AAW2RMQ9</accession>
<dbReference type="EMBL" id="JACGWK010000001">
    <property type="protein sequence ID" value="KAL0381397.1"/>
    <property type="molecule type" value="Genomic_DNA"/>
</dbReference>
<dbReference type="AlphaFoldDB" id="A0AAW2RMQ9"/>
<sequence>MSQARSRRWASGAGSRHYLDSSWTSSSLSRSGWRGELDLELECNCLEVELGRGTASSSQLCVERWARGRASSWR</sequence>
<feature type="compositionally biased region" description="Low complexity" evidence="1">
    <location>
        <begin position="9"/>
        <end position="30"/>
    </location>
</feature>
<proteinExistence type="predicted"/>
<evidence type="ECO:0000313" key="2">
    <source>
        <dbReference type="EMBL" id="KAL0381397.1"/>
    </source>
</evidence>
<gene>
    <name evidence="2" type="ORF">Sangu_0204000</name>
</gene>